<dbReference type="AlphaFoldDB" id="E9G8F6"/>
<name>E9G8F6_DAPPU</name>
<dbReference type="Pfam" id="PF13516">
    <property type="entry name" value="LRR_6"/>
    <property type="match status" value="1"/>
</dbReference>
<dbReference type="HOGENOM" id="CLU_033667_1_0_1"/>
<evidence type="ECO:0000313" key="2">
    <source>
        <dbReference type="Proteomes" id="UP000000305"/>
    </source>
</evidence>
<dbReference type="SUPFAM" id="SSF52047">
    <property type="entry name" value="RNI-like"/>
    <property type="match status" value="2"/>
</dbReference>
<dbReference type="EMBL" id="GL732535">
    <property type="protein sequence ID" value="EFX84281.1"/>
    <property type="molecule type" value="Genomic_DNA"/>
</dbReference>
<dbReference type="PANTHER" id="PTHR13318:SF247">
    <property type="entry name" value="GH16156P"/>
    <property type="match status" value="1"/>
</dbReference>
<dbReference type="InterPro" id="IPR001611">
    <property type="entry name" value="Leu-rich_rpt"/>
</dbReference>
<reference evidence="1 2" key="1">
    <citation type="journal article" date="2011" name="Science">
        <title>The ecoresponsive genome of Daphnia pulex.</title>
        <authorList>
            <person name="Colbourne J.K."/>
            <person name="Pfrender M.E."/>
            <person name="Gilbert D."/>
            <person name="Thomas W.K."/>
            <person name="Tucker A."/>
            <person name="Oakley T.H."/>
            <person name="Tokishita S."/>
            <person name="Aerts A."/>
            <person name="Arnold G.J."/>
            <person name="Basu M.K."/>
            <person name="Bauer D.J."/>
            <person name="Caceres C.E."/>
            <person name="Carmel L."/>
            <person name="Casola C."/>
            <person name="Choi J.H."/>
            <person name="Detter J.C."/>
            <person name="Dong Q."/>
            <person name="Dusheyko S."/>
            <person name="Eads B.D."/>
            <person name="Frohlich T."/>
            <person name="Geiler-Samerotte K.A."/>
            <person name="Gerlach D."/>
            <person name="Hatcher P."/>
            <person name="Jogdeo S."/>
            <person name="Krijgsveld J."/>
            <person name="Kriventseva E.V."/>
            <person name="Kultz D."/>
            <person name="Laforsch C."/>
            <person name="Lindquist E."/>
            <person name="Lopez J."/>
            <person name="Manak J.R."/>
            <person name="Muller J."/>
            <person name="Pangilinan J."/>
            <person name="Patwardhan R.P."/>
            <person name="Pitluck S."/>
            <person name="Pritham E.J."/>
            <person name="Rechtsteiner A."/>
            <person name="Rho M."/>
            <person name="Rogozin I.B."/>
            <person name="Sakarya O."/>
            <person name="Salamov A."/>
            <person name="Schaack S."/>
            <person name="Shapiro H."/>
            <person name="Shiga Y."/>
            <person name="Skalitzky C."/>
            <person name="Smith Z."/>
            <person name="Souvorov A."/>
            <person name="Sung W."/>
            <person name="Tang Z."/>
            <person name="Tsuchiya D."/>
            <person name="Tu H."/>
            <person name="Vos H."/>
            <person name="Wang M."/>
            <person name="Wolf Y.I."/>
            <person name="Yamagata H."/>
            <person name="Yamada T."/>
            <person name="Ye Y."/>
            <person name="Shaw J.R."/>
            <person name="Andrews J."/>
            <person name="Crease T.J."/>
            <person name="Tang H."/>
            <person name="Lucas S.M."/>
            <person name="Robertson H.M."/>
            <person name="Bork P."/>
            <person name="Koonin E.V."/>
            <person name="Zdobnov E.M."/>
            <person name="Grigoriev I.V."/>
            <person name="Lynch M."/>
            <person name="Boore J.L."/>
        </authorList>
    </citation>
    <scope>NUCLEOTIDE SEQUENCE [LARGE SCALE GENOMIC DNA]</scope>
</reference>
<dbReference type="PhylomeDB" id="E9G8F6"/>
<evidence type="ECO:0000313" key="1">
    <source>
        <dbReference type="EMBL" id="EFX84281.1"/>
    </source>
</evidence>
<dbReference type="KEGG" id="dpx:DAPPUDRAFT_99829"/>
<accession>E9G8F6</accession>
<dbReference type="Gene3D" id="3.80.10.10">
    <property type="entry name" value="Ribonuclease Inhibitor"/>
    <property type="match status" value="2"/>
</dbReference>
<sequence length="560" mass="62662">MPRAREMKSLKGLCLDDVERAVNDWINRLLVEKVSDSGSTVIDLLEKGEDDELYKRVSNFFDLLPSTLLLDIANLIPFKFRQKERSKGNQLLWCYLEMLISEGIAMVNQTAENVDGFLQVASKRCPVRTQFAKLLKNLEIIRSPGCDIFPYNLEPYLQRFQQLRVLNIGDGEIGDSCLEILGAFCKDLRELDVSFCSKVTDVGLASLCVSVDHLGNKNESLGLCKSIVKLWTNGTQVTNSGIQVAIQNLPELEYCDMASIQILAEMHQRDFRSKEQLEIPKYSFVDLKLKKKYSSPYTWGSLKMVLSLCPSLLKVHITAIAGLRNADLLSLISVERLCELIIKGCEDLSEITFDDGVTPLLEAKGRNLKGLKLQDLGIPININTICELCPNLDVLALTGNRKYTTSTWNSSRPKRIKLEIPKLKNLVKLCLGSCCASCRGPSPISCIPSENLAFLLLSPLLVEIDIRNCDTLTDDVLLTAAQSNPFLHLEELVLGGCHSITNRSVDVFMQENGIKKVLLIGCSKLTLDNIVTWKVKAIQNDWNFMLGCIVFQELPIPEND</sequence>
<dbReference type="InterPro" id="IPR032675">
    <property type="entry name" value="LRR_dom_sf"/>
</dbReference>
<dbReference type="GO" id="GO:0019005">
    <property type="term" value="C:SCF ubiquitin ligase complex"/>
    <property type="evidence" value="ECO:0000318"/>
    <property type="project" value="GO_Central"/>
</dbReference>
<keyword evidence="2" id="KW-1185">Reference proteome</keyword>
<dbReference type="OrthoDB" id="6422937at2759"/>
<dbReference type="InParanoid" id="E9G8F6"/>
<dbReference type="InterPro" id="IPR006553">
    <property type="entry name" value="Leu-rich_rpt_Cys-con_subtyp"/>
</dbReference>
<gene>
    <name evidence="1" type="ORF">DAPPUDRAFT_99829</name>
</gene>
<proteinExistence type="predicted"/>
<dbReference type="FunFam" id="3.80.10.10:FF:001624">
    <property type="entry name" value="Uncharacterized protein"/>
    <property type="match status" value="1"/>
</dbReference>
<dbReference type="PANTHER" id="PTHR13318">
    <property type="entry name" value="PARTNER OF PAIRED, ISOFORM B-RELATED"/>
    <property type="match status" value="1"/>
</dbReference>
<dbReference type="Proteomes" id="UP000000305">
    <property type="component" value="Unassembled WGS sequence"/>
</dbReference>
<dbReference type="GO" id="GO:0031146">
    <property type="term" value="P:SCF-dependent proteasomal ubiquitin-dependent protein catabolic process"/>
    <property type="evidence" value="ECO:0000318"/>
    <property type="project" value="GO_Central"/>
</dbReference>
<protein>
    <submittedName>
        <fullName evidence="1">Uncharacterized protein</fullName>
    </submittedName>
</protein>
<organism evidence="1 2">
    <name type="scientific">Daphnia pulex</name>
    <name type="common">Water flea</name>
    <dbReference type="NCBI Taxonomy" id="6669"/>
    <lineage>
        <taxon>Eukaryota</taxon>
        <taxon>Metazoa</taxon>
        <taxon>Ecdysozoa</taxon>
        <taxon>Arthropoda</taxon>
        <taxon>Crustacea</taxon>
        <taxon>Branchiopoda</taxon>
        <taxon>Diplostraca</taxon>
        <taxon>Cladocera</taxon>
        <taxon>Anomopoda</taxon>
        <taxon>Daphniidae</taxon>
        <taxon>Daphnia</taxon>
    </lineage>
</organism>
<dbReference type="SMART" id="SM00367">
    <property type="entry name" value="LRR_CC"/>
    <property type="match status" value="3"/>
</dbReference>